<accession>I4EL75</accession>
<dbReference type="SUPFAM" id="SSF57783">
    <property type="entry name" value="Zinc beta-ribbon"/>
    <property type="match status" value="1"/>
</dbReference>
<dbReference type="RefSeq" id="WP_008480340.1">
    <property type="nucleotide sequence ID" value="NZ_CAGS01000444.1"/>
</dbReference>
<organism evidence="11 12">
    <name type="scientific">Nitrolancea hollandica Lb</name>
    <dbReference type="NCBI Taxonomy" id="1129897"/>
    <lineage>
        <taxon>Bacteria</taxon>
        <taxon>Pseudomonadati</taxon>
        <taxon>Thermomicrobiota</taxon>
        <taxon>Thermomicrobia</taxon>
        <taxon>Sphaerobacterales</taxon>
        <taxon>Sphaerobacterineae</taxon>
        <taxon>Sphaerobacteraceae</taxon>
        <taxon>Nitrolancea</taxon>
    </lineage>
</organism>
<keyword evidence="1" id="KW-0240">DNA-directed RNA polymerase</keyword>
<dbReference type="AlphaFoldDB" id="I4EL75"/>
<dbReference type="SMART" id="SM00400">
    <property type="entry name" value="ZnF_CHCC"/>
    <property type="match status" value="1"/>
</dbReference>
<dbReference type="InterPro" id="IPR034151">
    <property type="entry name" value="TOPRIM_DnaG_bac"/>
</dbReference>
<keyword evidence="8" id="KW-0862">Zinc</keyword>
<keyword evidence="2" id="KW-0639">Primosome</keyword>
<dbReference type="GO" id="GO:0008270">
    <property type="term" value="F:zinc ion binding"/>
    <property type="evidence" value="ECO:0007669"/>
    <property type="project" value="UniProtKB-KW"/>
</dbReference>
<dbReference type="GO" id="GO:0005737">
    <property type="term" value="C:cytoplasm"/>
    <property type="evidence" value="ECO:0007669"/>
    <property type="project" value="TreeGrafter"/>
</dbReference>
<keyword evidence="9" id="KW-0804">Transcription</keyword>
<dbReference type="GO" id="GO:1990077">
    <property type="term" value="C:primosome complex"/>
    <property type="evidence" value="ECO:0007669"/>
    <property type="project" value="UniProtKB-KW"/>
</dbReference>
<reference evidence="11 12" key="1">
    <citation type="journal article" date="2012" name="ISME J.">
        <title>Nitrification expanded: discovery, physiology and genomics of a nitrite-oxidizing bacterium from the phylum Chloroflexi.</title>
        <authorList>
            <person name="Sorokin D.Y."/>
            <person name="Lucker S."/>
            <person name="Vejmelkova D."/>
            <person name="Kostrikina N.A."/>
            <person name="Kleerebezem R."/>
            <person name="Rijpstra W.I."/>
            <person name="Damste J.S."/>
            <person name="Le Paslier D."/>
            <person name="Muyzer G."/>
            <person name="Wagner M."/>
            <person name="van Loosdrecht M.C."/>
            <person name="Daims H."/>
        </authorList>
    </citation>
    <scope>NUCLEOTIDE SEQUENCE [LARGE SCALE GENOMIC DNA]</scope>
    <source>
        <strain evidence="12">none</strain>
    </source>
</reference>
<evidence type="ECO:0000256" key="6">
    <source>
        <dbReference type="ARBA" id="ARBA00022723"/>
    </source>
</evidence>
<evidence type="ECO:0000256" key="1">
    <source>
        <dbReference type="ARBA" id="ARBA00022478"/>
    </source>
</evidence>
<dbReference type="InterPro" id="IPR037068">
    <property type="entry name" value="DNA_primase_core_N_sf"/>
</dbReference>
<gene>
    <name evidence="11" type="ORF">NITHO_4990002</name>
</gene>
<dbReference type="PANTHER" id="PTHR30313">
    <property type="entry name" value="DNA PRIMASE"/>
    <property type="match status" value="1"/>
</dbReference>
<dbReference type="SUPFAM" id="SSF56731">
    <property type="entry name" value="DNA primase core"/>
    <property type="match status" value="1"/>
</dbReference>
<dbReference type="Proteomes" id="UP000004221">
    <property type="component" value="Unassembled WGS sequence"/>
</dbReference>
<keyword evidence="6" id="KW-0479">Metal-binding</keyword>
<dbReference type="InterPro" id="IPR036977">
    <property type="entry name" value="DNA_primase_Znf_CHC2"/>
</dbReference>
<feature type="domain" description="Toprim" evidence="10">
    <location>
        <begin position="245"/>
        <end position="329"/>
    </location>
</feature>
<sequence>MGSIDTERLKQEHPIAEVIAGYGIALRPRGRTLVGRCPFHADGGRPNLTVYPDSRSWYCFRCGVGGDVIRFIEQIEGIGFRAAVARLADNRLVPADIRPRRDRAPKTRRRRMIAMGRAERECLSAAVALYHNRLLTEPAALAYLERRGLDRATLECCRVGYANGDELAAYLAWRRLPVQAALRAGLIGRDGREFLAERVVVPEIRAGQPLWLVGRTIDPEDDRTKYLGLPGRKRLFGWDAVSSDRAVILVEGVLDWLTLQRWGFPALALVGTHVTAAALNALTRFERVTLVLDNDDAGRAATANLIQRLGSRAMPVALSGVKDVADLAPQRDGRDIFIRALQQSELASAA</sequence>
<dbReference type="InterPro" id="IPR002694">
    <property type="entry name" value="Znf_CHC2"/>
</dbReference>
<dbReference type="GO" id="GO:0006269">
    <property type="term" value="P:DNA replication, synthesis of primer"/>
    <property type="evidence" value="ECO:0007669"/>
    <property type="project" value="UniProtKB-KW"/>
</dbReference>
<dbReference type="PROSITE" id="PS50880">
    <property type="entry name" value="TOPRIM"/>
    <property type="match status" value="1"/>
</dbReference>
<dbReference type="GO" id="GO:0000428">
    <property type="term" value="C:DNA-directed RNA polymerase complex"/>
    <property type="evidence" value="ECO:0007669"/>
    <property type="project" value="UniProtKB-KW"/>
</dbReference>
<dbReference type="CDD" id="cd03364">
    <property type="entry name" value="TOPRIM_DnaG_primases"/>
    <property type="match status" value="1"/>
</dbReference>
<comment type="caution">
    <text evidence="11">The sequence shown here is derived from an EMBL/GenBank/DDBJ whole genome shotgun (WGS) entry which is preliminary data.</text>
</comment>
<evidence type="ECO:0000256" key="2">
    <source>
        <dbReference type="ARBA" id="ARBA00022515"/>
    </source>
</evidence>
<evidence type="ECO:0000256" key="7">
    <source>
        <dbReference type="ARBA" id="ARBA00022771"/>
    </source>
</evidence>
<evidence type="ECO:0000259" key="10">
    <source>
        <dbReference type="PROSITE" id="PS50880"/>
    </source>
</evidence>
<name>I4EL75_9BACT</name>
<dbReference type="InterPro" id="IPR050219">
    <property type="entry name" value="DnaG_primase"/>
</dbReference>
<evidence type="ECO:0000256" key="9">
    <source>
        <dbReference type="ARBA" id="ARBA00023163"/>
    </source>
</evidence>
<dbReference type="GO" id="GO:0003899">
    <property type="term" value="F:DNA-directed RNA polymerase activity"/>
    <property type="evidence" value="ECO:0007669"/>
    <property type="project" value="InterPro"/>
</dbReference>
<dbReference type="OrthoDB" id="9803773at2"/>
<dbReference type="Pfam" id="PF13155">
    <property type="entry name" value="Toprim_2"/>
    <property type="match status" value="1"/>
</dbReference>
<evidence type="ECO:0000313" key="12">
    <source>
        <dbReference type="Proteomes" id="UP000004221"/>
    </source>
</evidence>
<proteinExistence type="predicted"/>
<keyword evidence="5" id="KW-0235">DNA replication</keyword>
<evidence type="ECO:0000256" key="8">
    <source>
        <dbReference type="ARBA" id="ARBA00022833"/>
    </source>
</evidence>
<evidence type="ECO:0000256" key="3">
    <source>
        <dbReference type="ARBA" id="ARBA00022679"/>
    </source>
</evidence>
<dbReference type="Gene3D" id="3.90.980.10">
    <property type="entry name" value="DNA primase, catalytic core, N-terminal domain"/>
    <property type="match status" value="1"/>
</dbReference>
<dbReference type="EMBL" id="CAGS01000444">
    <property type="protein sequence ID" value="CCF85437.1"/>
    <property type="molecule type" value="Genomic_DNA"/>
</dbReference>
<keyword evidence="7" id="KW-0863">Zinc-finger</keyword>
<evidence type="ECO:0000256" key="4">
    <source>
        <dbReference type="ARBA" id="ARBA00022695"/>
    </source>
</evidence>
<dbReference type="SMART" id="SM00493">
    <property type="entry name" value="TOPRIM"/>
    <property type="match status" value="1"/>
</dbReference>
<keyword evidence="12" id="KW-1185">Reference proteome</keyword>
<dbReference type="PANTHER" id="PTHR30313:SF2">
    <property type="entry name" value="DNA PRIMASE"/>
    <property type="match status" value="1"/>
</dbReference>
<dbReference type="GO" id="GO:0003677">
    <property type="term" value="F:DNA binding"/>
    <property type="evidence" value="ECO:0007669"/>
    <property type="project" value="InterPro"/>
</dbReference>
<dbReference type="Gene3D" id="3.40.1360.10">
    <property type="match status" value="1"/>
</dbReference>
<evidence type="ECO:0000313" key="11">
    <source>
        <dbReference type="EMBL" id="CCF85437.1"/>
    </source>
</evidence>
<protein>
    <recommendedName>
        <fullName evidence="10">Toprim domain-containing protein</fullName>
    </recommendedName>
</protein>
<dbReference type="Pfam" id="PF08275">
    <property type="entry name" value="DNAG_N"/>
    <property type="match status" value="1"/>
</dbReference>
<dbReference type="Pfam" id="PF01807">
    <property type="entry name" value="Zn_ribbon_DnaG"/>
    <property type="match status" value="1"/>
</dbReference>
<dbReference type="InterPro" id="IPR013264">
    <property type="entry name" value="DNAG_N"/>
</dbReference>
<keyword evidence="4" id="KW-0548">Nucleotidyltransferase</keyword>
<dbReference type="InterPro" id="IPR006171">
    <property type="entry name" value="TOPRIM_dom"/>
</dbReference>
<keyword evidence="3" id="KW-0808">Transferase</keyword>
<dbReference type="Gene3D" id="3.90.580.10">
    <property type="entry name" value="Zinc finger, CHC2-type domain"/>
    <property type="match status" value="1"/>
</dbReference>
<evidence type="ECO:0000256" key="5">
    <source>
        <dbReference type="ARBA" id="ARBA00022705"/>
    </source>
</evidence>